<feature type="region of interest" description="Disordered" evidence="1">
    <location>
        <begin position="647"/>
        <end position="698"/>
    </location>
</feature>
<accession>A0A9W8M1M1</accession>
<dbReference type="GO" id="GO:0042149">
    <property type="term" value="P:cellular response to glucose starvation"/>
    <property type="evidence" value="ECO:0007669"/>
    <property type="project" value="TreeGrafter"/>
</dbReference>
<evidence type="ECO:0000313" key="3">
    <source>
        <dbReference type="Proteomes" id="UP001139887"/>
    </source>
</evidence>
<feature type="compositionally biased region" description="Polar residues" evidence="1">
    <location>
        <begin position="1070"/>
        <end position="1089"/>
    </location>
</feature>
<proteinExistence type="predicted"/>
<dbReference type="InterPro" id="IPR018544">
    <property type="entry name" value="KICS_2"/>
</dbReference>
<gene>
    <name evidence="2" type="ORF">IWW36_000013</name>
</gene>
<dbReference type="Gene3D" id="1.10.3450.30">
    <property type="match status" value="1"/>
</dbReference>
<feature type="compositionally biased region" description="Polar residues" evidence="1">
    <location>
        <begin position="919"/>
        <end position="937"/>
    </location>
</feature>
<dbReference type="PANTHER" id="PTHR31581">
    <property type="entry name" value="KICSTOR COMPLEX PROTEIN C12ORF66"/>
    <property type="match status" value="1"/>
</dbReference>
<dbReference type="GO" id="GO:0061462">
    <property type="term" value="P:protein localization to lysosome"/>
    <property type="evidence" value="ECO:0007669"/>
    <property type="project" value="TreeGrafter"/>
</dbReference>
<dbReference type="EMBL" id="JANBUW010000001">
    <property type="protein sequence ID" value="KAJ2852656.1"/>
    <property type="molecule type" value="Genomic_DNA"/>
</dbReference>
<dbReference type="InterPro" id="IPR038060">
    <property type="entry name" value="C12orf66-like_central_sf"/>
</dbReference>
<evidence type="ECO:0000313" key="2">
    <source>
        <dbReference type="EMBL" id="KAJ2852656.1"/>
    </source>
</evidence>
<protein>
    <submittedName>
        <fullName evidence="2">Uncharacterized protein</fullName>
    </submittedName>
</protein>
<dbReference type="GO" id="GO:1904262">
    <property type="term" value="P:negative regulation of TORC1 signaling"/>
    <property type="evidence" value="ECO:0007669"/>
    <property type="project" value="TreeGrafter"/>
</dbReference>
<dbReference type="GO" id="GO:0034198">
    <property type="term" value="P:cellular response to amino acid starvation"/>
    <property type="evidence" value="ECO:0007669"/>
    <property type="project" value="TreeGrafter"/>
</dbReference>
<dbReference type="PANTHER" id="PTHR31581:SF1">
    <property type="entry name" value="KICSTOR SUBUNIT 2"/>
    <property type="match status" value="1"/>
</dbReference>
<feature type="region of interest" description="Disordered" evidence="1">
    <location>
        <begin position="136"/>
        <end position="161"/>
    </location>
</feature>
<feature type="region of interest" description="Disordered" evidence="1">
    <location>
        <begin position="1069"/>
        <end position="1101"/>
    </location>
</feature>
<keyword evidence="3" id="KW-1185">Reference proteome</keyword>
<name>A0A9W8M1M1_9FUNG</name>
<dbReference type="OrthoDB" id="5578783at2759"/>
<dbReference type="AlphaFoldDB" id="A0A9W8M1M1"/>
<reference evidence="2" key="1">
    <citation type="submission" date="2022-07" db="EMBL/GenBank/DDBJ databases">
        <title>Phylogenomic reconstructions and comparative analyses of Kickxellomycotina fungi.</title>
        <authorList>
            <person name="Reynolds N.K."/>
            <person name="Stajich J.E."/>
            <person name="Barry K."/>
            <person name="Grigoriev I.V."/>
            <person name="Crous P."/>
            <person name="Smith M.E."/>
        </authorList>
    </citation>
    <scope>NUCLEOTIDE SEQUENCE</scope>
    <source>
        <strain evidence="2">NRRL 1566</strain>
    </source>
</reference>
<organism evidence="2 3">
    <name type="scientific">Coemansia brasiliensis</name>
    <dbReference type="NCBI Taxonomy" id="2650707"/>
    <lineage>
        <taxon>Eukaryota</taxon>
        <taxon>Fungi</taxon>
        <taxon>Fungi incertae sedis</taxon>
        <taxon>Zoopagomycota</taxon>
        <taxon>Kickxellomycotina</taxon>
        <taxon>Kickxellomycetes</taxon>
        <taxon>Kickxellales</taxon>
        <taxon>Kickxellaceae</taxon>
        <taxon>Coemansia</taxon>
    </lineage>
</organism>
<feature type="region of interest" description="Disordered" evidence="1">
    <location>
        <begin position="1033"/>
        <end position="1054"/>
    </location>
</feature>
<feature type="compositionally biased region" description="Polar residues" evidence="1">
    <location>
        <begin position="674"/>
        <end position="698"/>
    </location>
</feature>
<sequence length="1166" mass="128942">MGALMFSLLTIEMMYTSMDYLTPENFRRGNGYLLSMYNPLPRQLNKLLRKLVSEYEEEHRQLINTHAPSRGPTAHNLYDSTVHAVDHGNELRFNNVTDGGGQHLLLPQTTHSVGSLSQHSEEGTHMETHDSRPFITRSRQSVGPGAARPATEYHPKQENNAAAELFDPNRLLVNMEEAENVLKELETVRQFVEFLTKFVEIRKTMVVLYRFIAVTGPVLYEHKLEIMLERCQAIVQEIEPNPLYSELLEHVRYELDLVSNLVQWNGHIVAYDFVQAVTCMKKAKQLLKTWQSTLPVHTQTEAPSSRRSTAGHSIYESISDALSGRRDKDSGMSEQHANHGLLYTALAKSSRMVQNLLWPGSGSSTHENAQNTSSRTMCGTIIWIDAWIEHLSFKTTTYFQQIIAPYRSLYHEDMTANTRQAAVMNDTWSRSGITGTNLFELTSAFMEANDGCFVALLFESSKQHPFVPDGFALTGTKVHVSDYRVQACAVLFCFTNQKLLHSQGISVKNSLVHDVHTSKSTFQEVSQCQQQSDVEWFRQNCLPDILYILDSDKATLDYEFLGSSPLLSRLGNEADELLVELCESVHSTVEEAAAQLAIAKEARQAAEKDACGSVLADIQPGSAKTQQGQATGTLRLSAMKAVMSTEQRYQQRYDSKRHSPTTYPVAASERASAPLNQRNTPDSDMQHTSGFSSGSGVATFQESASKDANADMSLSLYSTYLQKSHLRNNVQRSSLARGSGGGRRHTLRQMDQHALHGDSSHSSDIINNIEGSKDARRLHSAYNTVSMDGKFQARRNSAANNERDYSQQATAGDLSIEHSELQKPFSPDSRASKTAEPSVTIDYLTSKRTANASRADASAAQRRVSTDISVLQSQFQKQSAYDTAPRRSGRATTSALGAANAKPRRPSLSIRSFFRQVPRPSSQARAQPTLTQTSSENEVMRRVRCGEKLYELFGLWGEDEIDSMPRGGGGSSHRPSSIHSLSFSTPMRASLGGRTGAGVADAAAVDAKAELASTSVNAETPGSRFVLRLPRPSAQSIQAHSRPQGSRPPAARRSSEFGLATAVEFLQHRGQPSKQQHIHDQSGNPQPHATPSVGHRPSTPTATACRSEGYTYLYSRVGLPNVVLVAVILDSDKGLDRRREAEHAWDAVVDAVRGVPLFERMMAFSS</sequence>
<dbReference type="Proteomes" id="UP001139887">
    <property type="component" value="Unassembled WGS sequence"/>
</dbReference>
<dbReference type="SUPFAM" id="SSF158548">
    <property type="entry name" value="FLJ32549 domain-like"/>
    <property type="match status" value="1"/>
</dbReference>
<feature type="compositionally biased region" description="Polar residues" evidence="1">
    <location>
        <begin position="1033"/>
        <end position="1044"/>
    </location>
</feature>
<evidence type="ECO:0000256" key="1">
    <source>
        <dbReference type="SAM" id="MobiDB-lite"/>
    </source>
</evidence>
<feature type="region of interest" description="Disordered" evidence="1">
    <location>
        <begin position="877"/>
        <end position="937"/>
    </location>
</feature>
<comment type="caution">
    <text evidence="2">The sequence shown here is derived from an EMBL/GenBank/DDBJ whole genome shotgun (WGS) entry which is preliminary data.</text>
</comment>